<protein>
    <submittedName>
        <fullName evidence="1">Uncharacterized protein</fullName>
    </submittedName>
</protein>
<evidence type="ECO:0000313" key="1">
    <source>
        <dbReference type="EMBL" id="KAK0423755.1"/>
    </source>
</evidence>
<organism evidence="1 2">
    <name type="scientific">Steinernema hermaphroditum</name>
    <dbReference type="NCBI Taxonomy" id="289476"/>
    <lineage>
        <taxon>Eukaryota</taxon>
        <taxon>Metazoa</taxon>
        <taxon>Ecdysozoa</taxon>
        <taxon>Nematoda</taxon>
        <taxon>Chromadorea</taxon>
        <taxon>Rhabditida</taxon>
        <taxon>Tylenchina</taxon>
        <taxon>Panagrolaimomorpha</taxon>
        <taxon>Strongyloidoidea</taxon>
        <taxon>Steinernematidae</taxon>
        <taxon>Steinernema</taxon>
    </lineage>
</organism>
<dbReference type="EMBL" id="JAUCMV010000001">
    <property type="protein sequence ID" value="KAK0423755.1"/>
    <property type="molecule type" value="Genomic_DNA"/>
</dbReference>
<accession>A0AA39M7U1</accession>
<proteinExistence type="predicted"/>
<keyword evidence="2" id="KW-1185">Reference proteome</keyword>
<comment type="caution">
    <text evidence="1">The sequence shown here is derived from an EMBL/GenBank/DDBJ whole genome shotgun (WGS) entry which is preliminary data.</text>
</comment>
<name>A0AA39M7U1_9BILA</name>
<dbReference type="AlphaFoldDB" id="A0AA39M7U1"/>
<evidence type="ECO:0000313" key="2">
    <source>
        <dbReference type="Proteomes" id="UP001175271"/>
    </source>
</evidence>
<reference evidence="1" key="1">
    <citation type="submission" date="2023-06" db="EMBL/GenBank/DDBJ databases">
        <title>Genomic analysis of the entomopathogenic nematode Steinernema hermaphroditum.</title>
        <authorList>
            <person name="Schwarz E.M."/>
            <person name="Heppert J.K."/>
            <person name="Baniya A."/>
            <person name="Schwartz H.T."/>
            <person name="Tan C.-H."/>
            <person name="Antoshechkin I."/>
            <person name="Sternberg P.W."/>
            <person name="Goodrich-Blair H."/>
            <person name="Dillman A.R."/>
        </authorList>
    </citation>
    <scope>NUCLEOTIDE SEQUENCE</scope>
    <source>
        <strain evidence="1">PS9179</strain>
        <tissue evidence="1">Whole animal</tissue>
    </source>
</reference>
<dbReference type="Proteomes" id="UP001175271">
    <property type="component" value="Unassembled WGS sequence"/>
</dbReference>
<sequence>MVFNMYLNLSYDRPKYLFSSDTQELATLPPGQNINLDLLLIDERPVQEAIFFPLHQLDTTVTYHFKRLDIDTLQKELDFFPRCISTNFEEISLKDVCIDGANSVSLLTTMFRSGSLKSLKLEDVELRRCSEPIIDFLQRGRWETFAWVTNHDGTGDHCRDYCARFHLSDVIKTWRDNPNPVLKQFRFGGFVDEYEWDLKRELCREFGRNTDKIWTVAHSSARLVANVDFQSGILDVDVEPMKDVKYLTEDELKAMTKESLIERTAEPNPTYAPFLHKFQFTAIGCFLNNYGETICIESEINNQLYNLSVVMGADRLNTLSIEISTLRDWTDEFQDLSGTYNVDLERVPDKLDQVRLLVTKDIYYVVTALYRPNTNKYTIGACSQTLGRPTCVTCTADENHALLQIDDGGNPLFVLPFARKKNHNECWQLTATLQLCVKSDFAALEASVAEKNVTIARSVSFFPN</sequence>
<gene>
    <name evidence="1" type="ORF">QR680_008312</name>
</gene>